<sequence length="100" mass="11337">MSWRYKAGLFLIAAVVIISVTSEEVSQLLHLFSGFLIEAAELGIESANDLSPQVEGRPLIRRRKDDFNVLKHDKALTRREIATYGFYIAPIWFVTEVIAN</sequence>
<organism evidence="2 3">
    <name type="scientific">Hevea brasiliensis</name>
    <name type="common">Para rubber tree</name>
    <name type="synonym">Siphonia brasiliensis</name>
    <dbReference type="NCBI Taxonomy" id="3981"/>
    <lineage>
        <taxon>Eukaryota</taxon>
        <taxon>Viridiplantae</taxon>
        <taxon>Streptophyta</taxon>
        <taxon>Embryophyta</taxon>
        <taxon>Tracheophyta</taxon>
        <taxon>Spermatophyta</taxon>
        <taxon>Magnoliopsida</taxon>
        <taxon>eudicotyledons</taxon>
        <taxon>Gunneridae</taxon>
        <taxon>Pentapetalae</taxon>
        <taxon>rosids</taxon>
        <taxon>fabids</taxon>
        <taxon>Malpighiales</taxon>
        <taxon>Euphorbiaceae</taxon>
        <taxon>Crotonoideae</taxon>
        <taxon>Micrandreae</taxon>
        <taxon>Hevea</taxon>
    </lineage>
</organism>
<gene>
    <name evidence="2" type="ORF">P3X46_020073</name>
</gene>
<evidence type="ECO:0000256" key="1">
    <source>
        <dbReference type="SAM" id="SignalP"/>
    </source>
</evidence>
<dbReference type="Proteomes" id="UP001174677">
    <property type="component" value="Chromosome 11"/>
</dbReference>
<reference evidence="2" key="1">
    <citation type="journal article" date="2023" name="Plant Biotechnol. J.">
        <title>Chromosome-level wild Hevea brasiliensis genome provides new tools for genomic-assisted breeding and valuable loci to elevate rubber yield.</title>
        <authorList>
            <person name="Cheng H."/>
            <person name="Song X."/>
            <person name="Hu Y."/>
            <person name="Wu T."/>
            <person name="Yang Q."/>
            <person name="An Z."/>
            <person name="Feng S."/>
            <person name="Deng Z."/>
            <person name="Wu W."/>
            <person name="Zeng X."/>
            <person name="Tu M."/>
            <person name="Wang X."/>
            <person name="Huang H."/>
        </authorList>
    </citation>
    <scope>NUCLEOTIDE SEQUENCE</scope>
    <source>
        <strain evidence="2">MT/VB/25A 57/8</strain>
    </source>
</reference>
<evidence type="ECO:0000313" key="3">
    <source>
        <dbReference type="Proteomes" id="UP001174677"/>
    </source>
</evidence>
<name>A0ABQ9LMN5_HEVBR</name>
<comment type="caution">
    <text evidence="2">The sequence shown here is derived from an EMBL/GenBank/DDBJ whole genome shotgun (WGS) entry which is preliminary data.</text>
</comment>
<accession>A0ABQ9LMN5</accession>
<dbReference type="EMBL" id="JARPOI010000011">
    <property type="protein sequence ID" value="KAJ9168568.1"/>
    <property type="molecule type" value="Genomic_DNA"/>
</dbReference>
<proteinExistence type="predicted"/>
<keyword evidence="3" id="KW-1185">Reference proteome</keyword>
<evidence type="ECO:0000313" key="2">
    <source>
        <dbReference type="EMBL" id="KAJ9168568.1"/>
    </source>
</evidence>
<protein>
    <submittedName>
        <fullName evidence="2">Uncharacterized protein</fullName>
    </submittedName>
</protein>
<keyword evidence="1" id="KW-0732">Signal</keyword>
<feature type="signal peptide" evidence="1">
    <location>
        <begin position="1"/>
        <end position="22"/>
    </location>
</feature>
<feature type="chain" id="PRO_5047166780" evidence="1">
    <location>
        <begin position="23"/>
        <end position="100"/>
    </location>
</feature>